<dbReference type="AlphaFoldDB" id="A0AAV6U457"/>
<proteinExistence type="predicted"/>
<name>A0AAV6U457_9ARAC</name>
<gene>
    <name evidence="2" type="ORF">JTE90_018574</name>
</gene>
<dbReference type="EMBL" id="JAFNEN010000661">
    <property type="protein sequence ID" value="KAG8178885.1"/>
    <property type="molecule type" value="Genomic_DNA"/>
</dbReference>
<accession>A0AAV6U457</accession>
<sequence>MQQFIPKEFPNKVRKVQKPRTLSNHFQVPDQSPAEAAPTPLNFHPFRRGEEGGGGEVSPPPPLWIRAPLLKVYFPQKLILRFIPASQLTLPSIPLRPGNSDVLHKPLPPLRCETLLSPIAHRLADADCL</sequence>
<feature type="region of interest" description="Disordered" evidence="1">
    <location>
        <begin position="1"/>
        <end position="20"/>
    </location>
</feature>
<reference evidence="2 3" key="1">
    <citation type="journal article" date="2022" name="Nat. Ecol. Evol.">
        <title>A masculinizing supergene underlies an exaggerated male reproductive morph in a spider.</title>
        <authorList>
            <person name="Hendrickx F."/>
            <person name="De Corte Z."/>
            <person name="Sonet G."/>
            <person name="Van Belleghem S.M."/>
            <person name="Kostlbacher S."/>
            <person name="Vangestel C."/>
        </authorList>
    </citation>
    <scope>NUCLEOTIDE SEQUENCE [LARGE SCALE GENOMIC DNA]</scope>
    <source>
        <strain evidence="2">W744_W776</strain>
    </source>
</reference>
<protein>
    <submittedName>
        <fullName evidence="2">Uncharacterized protein</fullName>
    </submittedName>
</protein>
<dbReference type="Proteomes" id="UP000827092">
    <property type="component" value="Unassembled WGS sequence"/>
</dbReference>
<evidence type="ECO:0000313" key="3">
    <source>
        <dbReference type="Proteomes" id="UP000827092"/>
    </source>
</evidence>
<comment type="caution">
    <text evidence="2">The sequence shown here is derived from an EMBL/GenBank/DDBJ whole genome shotgun (WGS) entry which is preliminary data.</text>
</comment>
<organism evidence="2 3">
    <name type="scientific">Oedothorax gibbosus</name>
    <dbReference type="NCBI Taxonomy" id="931172"/>
    <lineage>
        <taxon>Eukaryota</taxon>
        <taxon>Metazoa</taxon>
        <taxon>Ecdysozoa</taxon>
        <taxon>Arthropoda</taxon>
        <taxon>Chelicerata</taxon>
        <taxon>Arachnida</taxon>
        <taxon>Araneae</taxon>
        <taxon>Araneomorphae</taxon>
        <taxon>Entelegynae</taxon>
        <taxon>Araneoidea</taxon>
        <taxon>Linyphiidae</taxon>
        <taxon>Erigoninae</taxon>
        <taxon>Oedothorax</taxon>
    </lineage>
</organism>
<evidence type="ECO:0000256" key="1">
    <source>
        <dbReference type="SAM" id="MobiDB-lite"/>
    </source>
</evidence>
<keyword evidence="3" id="KW-1185">Reference proteome</keyword>
<feature type="region of interest" description="Disordered" evidence="1">
    <location>
        <begin position="25"/>
        <end position="60"/>
    </location>
</feature>
<evidence type="ECO:0000313" key="2">
    <source>
        <dbReference type="EMBL" id="KAG8178885.1"/>
    </source>
</evidence>